<dbReference type="InterPro" id="IPR036866">
    <property type="entry name" value="RibonucZ/Hydroxyglut_hydro"/>
</dbReference>
<dbReference type="PANTHER" id="PTHR43084:SF1">
    <property type="entry name" value="PERSULFIDE DIOXYGENASE ETHE1, MITOCHONDRIAL"/>
    <property type="match status" value="1"/>
</dbReference>
<reference evidence="3" key="1">
    <citation type="journal article" date="2023" name="Int. J. Syst. Evol. Microbiol.">
        <title>Methylocystis iwaonis sp. nov., a type II methane-oxidizing bacterium from surface soil of a rice paddy field in Japan, and emended description of the genus Methylocystis (ex Whittenbury et al. 1970) Bowman et al. 1993.</title>
        <authorList>
            <person name="Kaise H."/>
            <person name="Sawadogo J.B."/>
            <person name="Alam M.S."/>
            <person name="Ueno C."/>
            <person name="Dianou D."/>
            <person name="Shinjo R."/>
            <person name="Asakawa S."/>
        </authorList>
    </citation>
    <scope>NUCLEOTIDE SEQUENCE</scope>
    <source>
        <strain evidence="3">LMG27198</strain>
    </source>
</reference>
<dbReference type="SMART" id="SM00849">
    <property type="entry name" value="Lactamase_B"/>
    <property type="match status" value="1"/>
</dbReference>
<dbReference type="Pfam" id="PF00753">
    <property type="entry name" value="Lactamase_B"/>
    <property type="match status" value="1"/>
</dbReference>
<protein>
    <submittedName>
        <fullName evidence="3">MBL fold metallo-hydrolase</fullName>
    </submittedName>
</protein>
<sequence>MRQAEIRAFFDEPTFTFTYLVSDPATKKAAIIDPVLDYDPGGGVADSRSIDAILAEAEAAGLSVEWVLETHAHADHLSAAPVVKAKTGARIGIGAHITRVQDIFRPIFLADDVAPDGRDFDALFADGARIPLGELTFEVLYTPGHTPACVSYRIGDAVFVGDTIFMPDYGTARADFPGGDAGALYHSIRRLLALPPETRLFMCHDYKPAGRDVYLWETTVAEERAKNVQIGDGVSEAEFVASRRARDKALAAPRLLLPSIQVNIRAGRFPPPGPDGTRRLLIPVKFRGDAAPGA</sequence>
<evidence type="ECO:0000259" key="2">
    <source>
        <dbReference type="SMART" id="SM00849"/>
    </source>
</evidence>
<feature type="domain" description="Metallo-beta-lactamase" evidence="2">
    <location>
        <begin position="15"/>
        <end position="204"/>
    </location>
</feature>
<dbReference type="RefSeq" id="WP_281799646.1">
    <property type="nucleotide sequence ID" value="NZ_BSEC01000001.1"/>
</dbReference>
<organism evidence="3 4">
    <name type="scientific">Methylocystis echinoides</name>
    <dbReference type="NCBI Taxonomy" id="29468"/>
    <lineage>
        <taxon>Bacteria</taxon>
        <taxon>Pseudomonadati</taxon>
        <taxon>Pseudomonadota</taxon>
        <taxon>Alphaproteobacteria</taxon>
        <taxon>Hyphomicrobiales</taxon>
        <taxon>Methylocystaceae</taxon>
        <taxon>Methylocystis</taxon>
    </lineage>
</organism>
<proteinExistence type="predicted"/>
<name>A0A9W6LPQ4_9HYPH</name>
<accession>A0A9W6LPQ4</accession>
<dbReference type="AlphaFoldDB" id="A0A9W6LPQ4"/>
<dbReference type="InterPro" id="IPR044528">
    <property type="entry name" value="POD-like_MBL-fold"/>
</dbReference>
<gene>
    <name evidence="3" type="ORF">LMG27198_00770</name>
</gene>
<dbReference type="Proteomes" id="UP001144323">
    <property type="component" value="Unassembled WGS sequence"/>
</dbReference>
<dbReference type="SUPFAM" id="SSF56281">
    <property type="entry name" value="Metallo-hydrolase/oxidoreductase"/>
    <property type="match status" value="1"/>
</dbReference>
<dbReference type="CDD" id="cd07724">
    <property type="entry name" value="POD-like_MBL-fold"/>
    <property type="match status" value="1"/>
</dbReference>
<keyword evidence="4" id="KW-1185">Reference proteome</keyword>
<keyword evidence="1" id="KW-0479">Metal-binding</keyword>
<evidence type="ECO:0000256" key="1">
    <source>
        <dbReference type="ARBA" id="ARBA00022723"/>
    </source>
</evidence>
<dbReference type="GO" id="GO:0050313">
    <property type="term" value="F:sulfur dioxygenase activity"/>
    <property type="evidence" value="ECO:0007669"/>
    <property type="project" value="InterPro"/>
</dbReference>
<dbReference type="InterPro" id="IPR051682">
    <property type="entry name" value="Mito_Persulfide_Diox"/>
</dbReference>
<evidence type="ECO:0000313" key="4">
    <source>
        <dbReference type="Proteomes" id="UP001144323"/>
    </source>
</evidence>
<dbReference type="PANTHER" id="PTHR43084">
    <property type="entry name" value="PERSULFIDE DIOXYGENASE ETHE1"/>
    <property type="match status" value="1"/>
</dbReference>
<dbReference type="GO" id="GO:0046872">
    <property type="term" value="F:metal ion binding"/>
    <property type="evidence" value="ECO:0007669"/>
    <property type="project" value="UniProtKB-KW"/>
</dbReference>
<dbReference type="InterPro" id="IPR001279">
    <property type="entry name" value="Metallo-B-lactamas"/>
</dbReference>
<dbReference type="GO" id="GO:0006749">
    <property type="term" value="P:glutathione metabolic process"/>
    <property type="evidence" value="ECO:0007669"/>
    <property type="project" value="InterPro"/>
</dbReference>
<comment type="caution">
    <text evidence="3">The sequence shown here is derived from an EMBL/GenBank/DDBJ whole genome shotgun (WGS) entry which is preliminary data.</text>
</comment>
<dbReference type="EMBL" id="BSEC01000001">
    <property type="protein sequence ID" value="GLI91085.1"/>
    <property type="molecule type" value="Genomic_DNA"/>
</dbReference>
<dbReference type="GO" id="GO:0070813">
    <property type="term" value="P:hydrogen sulfide metabolic process"/>
    <property type="evidence" value="ECO:0007669"/>
    <property type="project" value="TreeGrafter"/>
</dbReference>
<dbReference type="Gene3D" id="3.60.15.10">
    <property type="entry name" value="Ribonuclease Z/Hydroxyacylglutathione hydrolase-like"/>
    <property type="match status" value="1"/>
</dbReference>
<evidence type="ECO:0000313" key="3">
    <source>
        <dbReference type="EMBL" id="GLI91085.1"/>
    </source>
</evidence>